<dbReference type="eggNOG" id="COG1249">
    <property type="taxonomic scope" value="Bacteria"/>
</dbReference>
<dbReference type="SUPFAM" id="SSF55424">
    <property type="entry name" value="FAD/NAD-linked reductases, dimerisation (C-terminal) domain"/>
    <property type="match status" value="1"/>
</dbReference>
<evidence type="ECO:0000256" key="4">
    <source>
        <dbReference type="ARBA" id="ARBA00022827"/>
    </source>
</evidence>
<keyword evidence="10" id="KW-0520">NAD</keyword>
<gene>
    <name evidence="15" type="ORF">GMO_04660</name>
</gene>
<dbReference type="GO" id="GO:0005829">
    <property type="term" value="C:cytosol"/>
    <property type="evidence" value="ECO:0007669"/>
    <property type="project" value="TreeGrafter"/>
</dbReference>
<evidence type="ECO:0000256" key="10">
    <source>
        <dbReference type="PIRSR" id="PIRSR000350-3"/>
    </source>
</evidence>
<dbReference type="GO" id="GO:0006749">
    <property type="term" value="P:glutathione metabolic process"/>
    <property type="evidence" value="ECO:0007669"/>
    <property type="project" value="TreeGrafter"/>
</dbReference>
<evidence type="ECO:0000256" key="11">
    <source>
        <dbReference type="PIRSR" id="PIRSR000350-4"/>
    </source>
</evidence>
<dbReference type="InterPro" id="IPR016156">
    <property type="entry name" value="FAD/NAD-linked_Rdtase_dimer_sf"/>
</dbReference>
<keyword evidence="10" id="KW-0547">Nucleotide-binding</keyword>
<comment type="subunit">
    <text evidence="2">Homodimer.</text>
</comment>
<evidence type="ECO:0000313" key="16">
    <source>
        <dbReference type="Proteomes" id="UP000004949"/>
    </source>
</evidence>
<dbReference type="Pfam" id="PF07992">
    <property type="entry name" value="Pyr_redox_2"/>
    <property type="match status" value="1"/>
</dbReference>
<dbReference type="PRINTS" id="PR00368">
    <property type="entry name" value="FADPNR"/>
</dbReference>
<comment type="caution">
    <text evidence="15">The sequence shown here is derived from an EMBL/GenBank/DDBJ whole genome shotgun (WGS) entry which is preliminary data.</text>
</comment>
<keyword evidence="8 12" id="KW-0676">Redox-active center</keyword>
<keyword evidence="6 12" id="KW-0560">Oxidoreductase</keyword>
<dbReference type="Pfam" id="PF02852">
    <property type="entry name" value="Pyr_redox_dim"/>
    <property type="match status" value="1"/>
</dbReference>
<protein>
    <submittedName>
        <fullName evidence="15">Glutathione reductase</fullName>
    </submittedName>
</protein>
<name>G6XG51_9PROT</name>
<reference evidence="15 16" key="1">
    <citation type="submission" date="2011-10" db="EMBL/GenBank/DDBJ databases">
        <title>Genome sequence of Gluconobacter morbifer G707, isolated from Drosophila gut.</title>
        <authorList>
            <person name="Lee W.-J."/>
            <person name="Kim E.-K."/>
        </authorList>
    </citation>
    <scope>NUCLEOTIDE SEQUENCE [LARGE SCALE GENOMIC DNA]</scope>
    <source>
        <strain evidence="15 16">G707</strain>
    </source>
</reference>
<feature type="domain" description="Pyridine nucleotide-disulphide oxidoreductase dimerisation" evidence="13">
    <location>
        <begin position="344"/>
        <end position="451"/>
    </location>
</feature>
<dbReference type="PROSITE" id="PS00076">
    <property type="entry name" value="PYRIDINE_REDOX_1"/>
    <property type="match status" value="1"/>
</dbReference>
<dbReference type="GO" id="GO:0045454">
    <property type="term" value="P:cell redox homeostasis"/>
    <property type="evidence" value="ECO:0007669"/>
    <property type="project" value="InterPro"/>
</dbReference>
<dbReference type="Gene3D" id="3.50.50.60">
    <property type="entry name" value="FAD/NAD(P)-binding domain"/>
    <property type="match status" value="2"/>
</dbReference>
<evidence type="ECO:0000256" key="6">
    <source>
        <dbReference type="ARBA" id="ARBA00023002"/>
    </source>
</evidence>
<feature type="disulfide bond" description="Redox-active" evidence="11">
    <location>
        <begin position="41"/>
        <end position="46"/>
    </location>
</feature>
<evidence type="ECO:0000259" key="13">
    <source>
        <dbReference type="Pfam" id="PF02852"/>
    </source>
</evidence>
<dbReference type="EMBL" id="AGQV01000001">
    <property type="protein sequence ID" value="EHH69159.1"/>
    <property type="molecule type" value="Genomic_DNA"/>
</dbReference>
<keyword evidence="7" id="KW-1015">Disulfide bond</keyword>
<dbReference type="SUPFAM" id="SSF51905">
    <property type="entry name" value="FAD/NAD(P)-binding domain"/>
    <property type="match status" value="1"/>
</dbReference>
<evidence type="ECO:0000256" key="7">
    <source>
        <dbReference type="ARBA" id="ARBA00023157"/>
    </source>
</evidence>
<feature type="domain" description="FAD/NAD(P)-binding" evidence="14">
    <location>
        <begin position="4"/>
        <end position="324"/>
    </location>
</feature>
<keyword evidence="4 10" id="KW-0274">FAD</keyword>
<evidence type="ECO:0000313" key="15">
    <source>
        <dbReference type="EMBL" id="EHH69159.1"/>
    </source>
</evidence>
<keyword evidence="3 12" id="KW-0285">Flavoprotein</keyword>
<keyword evidence="16" id="KW-1185">Reference proteome</keyword>
<proteinExistence type="inferred from homology"/>
<dbReference type="OrthoDB" id="9764616at2"/>
<dbReference type="FunFam" id="3.50.50.60:FF:000051">
    <property type="entry name" value="Glutathione reductase"/>
    <property type="match status" value="1"/>
</dbReference>
<dbReference type="PATRIC" id="fig|1088869.3.peg.474"/>
<dbReference type="GO" id="GO:0004362">
    <property type="term" value="F:glutathione-disulfide reductase (NADPH) activity"/>
    <property type="evidence" value="ECO:0007669"/>
    <property type="project" value="TreeGrafter"/>
</dbReference>
<feature type="active site" description="Proton acceptor" evidence="9">
    <location>
        <position position="441"/>
    </location>
</feature>
<dbReference type="AlphaFoldDB" id="G6XG51"/>
<sequence length="466" mass="50666">MQEFDLFVIGAGSGGVRCARIAAQNGARVAIAERRHWGGTCVNLGCVPKKLMVYAADYGREIADAPAYGWDVKPVAHDWRTLIEAKDREITRLNGIYVSMLRKAGISLFTGNARFVDANTIEIGPSLLAPDEPVIRVKAKRIVVAPGSTPVRLDIPGAEHAIVSDDAFHLAARPERVAIIGSGYIGVEFAGIFAGLGSKVDLVYRSDLPLRGFDQEVRSHLAELLPLHGIAVHPSRTPERIEKETDGYRLHLEGGDVIETDCVFMATGRRPNIDGLGLDRAGVRTKDGRIPVSAEEPATNVPNIYAIGDVTDTYNLTPTAIAEGHLLAERLYAPQGRDWSFGTTPKAVFFSSPVATVGLTEEEAAEQHALDIYTSSFTPMRQTLSGRKGKAFLKLVVDADSQIVLGAHMIGPDAPEIIQGLAIAVTTRLTKRDFDRTIGLHPTSAEEFVTMRTRTRHIPRHSDSKR</sequence>
<evidence type="ECO:0000256" key="12">
    <source>
        <dbReference type="RuleBase" id="RU003691"/>
    </source>
</evidence>
<evidence type="ECO:0000256" key="5">
    <source>
        <dbReference type="ARBA" id="ARBA00022857"/>
    </source>
</evidence>
<dbReference type="Gene3D" id="3.30.390.30">
    <property type="match status" value="1"/>
</dbReference>
<dbReference type="PRINTS" id="PR00411">
    <property type="entry name" value="PNDRDTASEI"/>
</dbReference>
<organism evidence="15 16">
    <name type="scientific">Gluconobacter morbifer G707</name>
    <dbReference type="NCBI Taxonomy" id="1088869"/>
    <lineage>
        <taxon>Bacteria</taxon>
        <taxon>Pseudomonadati</taxon>
        <taxon>Pseudomonadota</taxon>
        <taxon>Alphaproteobacteria</taxon>
        <taxon>Acetobacterales</taxon>
        <taxon>Acetobacteraceae</taxon>
        <taxon>Gluconobacter</taxon>
    </lineage>
</organism>
<dbReference type="InterPro" id="IPR046952">
    <property type="entry name" value="GSHR/TRXR-like"/>
</dbReference>
<evidence type="ECO:0000256" key="2">
    <source>
        <dbReference type="ARBA" id="ARBA00011738"/>
    </source>
</evidence>
<feature type="binding site" evidence="10">
    <location>
        <position position="268"/>
    </location>
    <ligand>
        <name>NAD(+)</name>
        <dbReference type="ChEBI" id="CHEBI:57540"/>
    </ligand>
</feature>
<dbReference type="InterPro" id="IPR023753">
    <property type="entry name" value="FAD/NAD-binding_dom"/>
</dbReference>
<dbReference type="STRING" id="1088869.GMO_04660"/>
<evidence type="ECO:0000256" key="1">
    <source>
        <dbReference type="ARBA" id="ARBA00007532"/>
    </source>
</evidence>
<evidence type="ECO:0000256" key="8">
    <source>
        <dbReference type="ARBA" id="ARBA00023284"/>
    </source>
</evidence>
<accession>G6XG51</accession>
<dbReference type="PANTHER" id="PTHR42737">
    <property type="entry name" value="GLUTATHIONE REDUCTASE"/>
    <property type="match status" value="1"/>
</dbReference>
<feature type="binding site" evidence="10">
    <location>
        <begin position="181"/>
        <end position="188"/>
    </location>
    <ligand>
        <name>NAD(+)</name>
        <dbReference type="ChEBI" id="CHEBI:57540"/>
    </ligand>
</feature>
<dbReference type="GO" id="GO:0034599">
    <property type="term" value="P:cellular response to oxidative stress"/>
    <property type="evidence" value="ECO:0007669"/>
    <property type="project" value="TreeGrafter"/>
</dbReference>
<dbReference type="PIRSF" id="PIRSF000350">
    <property type="entry name" value="Mercury_reductase_MerA"/>
    <property type="match status" value="1"/>
</dbReference>
<evidence type="ECO:0000256" key="9">
    <source>
        <dbReference type="PIRSR" id="PIRSR000350-2"/>
    </source>
</evidence>
<evidence type="ECO:0000259" key="14">
    <source>
        <dbReference type="Pfam" id="PF07992"/>
    </source>
</evidence>
<dbReference type="InterPro" id="IPR004099">
    <property type="entry name" value="Pyr_nucl-diS_OxRdtase_dimer"/>
</dbReference>
<dbReference type="GO" id="GO:0050660">
    <property type="term" value="F:flavin adenine dinucleotide binding"/>
    <property type="evidence" value="ECO:0007669"/>
    <property type="project" value="InterPro"/>
</dbReference>
<dbReference type="PANTHER" id="PTHR42737:SF2">
    <property type="entry name" value="GLUTATHIONE REDUCTASE"/>
    <property type="match status" value="1"/>
</dbReference>
<dbReference type="InterPro" id="IPR001100">
    <property type="entry name" value="Pyr_nuc-diS_OxRdtase"/>
</dbReference>
<dbReference type="NCBIfam" id="NF004776">
    <property type="entry name" value="PRK06116.1"/>
    <property type="match status" value="1"/>
</dbReference>
<dbReference type="InterPro" id="IPR012999">
    <property type="entry name" value="Pyr_OxRdtase_I_AS"/>
</dbReference>
<evidence type="ECO:0000256" key="3">
    <source>
        <dbReference type="ARBA" id="ARBA00022630"/>
    </source>
</evidence>
<feature type="binding site" evidence="10">
    <location>
        <position position="309"/>
    </location>
    <ligand>
        <name>FAD</name>
        <dbReference type="ChEBI" id="CHEBI:57692"/>
    </ligand>
</feature>
<feature type="binding site" evidence="10">
    <location>
        <position position="50"/>
    </location>
    <ligand>
        <name>FAD</name>
        <dbReference type="ChEBI" id="CHEBI:57692"/>
    </ligand>
</feature>
<comment type="cofactor">
    <cofactor evidence="10">
        <name>FAD</name>
        <dbReference type="ChEBI" id="CHEBI:57692"/>
    </cofactor>
    <text evidence="10">Binds 1 FAD per subunit.</text>
</comment>
<comment type="similarity">
    <text evidence="1 12">Belongs to the class-I pyridine nucleotide-disulfide oxidoreductase family.</text>
</comment>
<dbReference type="InterPro" id="IPR036188">
    <property type="entry name" value="FAD/NAD-bd_sf"/>
</dbReference>
<keyword evidence="5" id="KW-0521">NADP</keyword>
<dbReference type="RefSeq" id="WP_008850616.1">
    <property type="nucleotide sequence ID" value="NZ_AGQV01000001.1"/>
</dbReference>
<dbReference type="Proteomes" id="UP000004949">
    <property type="component" value="Unassembled WGS sequence"/>
</dbReference>